<protein>
    <submittedName>
        <fullName evidence="1">Uncharacterized protein</fullName>
    </submittedName>
</protein>
<name>A0AAV1TID3_9STRA</name>
<dbReference type="EMBL" id="CAKLBY020000058">
    <property type="protein sequence ID" value="CAK7921694.1"/>
    <property type="molecule type" value="Genomic_DNA"/>
</dbReference>
<reference evidence="1" key="1">
    <citation type="submission" date="2024-01" db="EMBL/GenBank/DDBJ databases">
        <authorList>
            <person name="Webb A."/>
        </authorList>
    </citation>
    <scope>NUCLEOTIDE SEQUENCE</scope>
    <source>
        <strain evidence="1">Pm1</strain>
    </source>
</reference>
<proteinExistence type="predicted"/>
<dbReference type="AlphaFoldDB" id="A0AAV1TID3"/>
<evidence type="ECO:0000313" key="2">
    <source>
        <dbReference type="Proteomes" id="UP001162060"/>
    </source>
</evidence>
<sequence>MAVVSAAKSDLKIEKRRLAEVTLAESTPYVVTVFMPEETPAKKAAIIRKIAALQFTDFRRRMSAAGGRRNKKKRSVPIGSDDRLHASYTLMFICGDRVSAGPGFLNPAKSGRNHDKEWRHV</sequence>
<gene>
    <name evidence="1" type="ORF">PM001_LOCUS7270</name>
</gene>
<organism evidence="1 2">
    <name type="scientific">Peronospora matthiolae</name>
    <dbReference type="NCBI Taxonomy" id="2874970"/>
    <lineage>
        <taxon>Eukaryota</taxon>
        <taxon>Sar</taxon>
        <taxon>Stramenopiles</taxon>
        <taxon>Oomycota</taxon>
        <taxon>Peronosporomycetes</taxon>
        <taxon>Peronosporales</taxon>
        <taxon>Peronosporaceae</taxon>
        <taxon>Peronospora</taxon>
    </lineage>
</organism>
<dbReference type="Proteomes" id="UP001162060">
    <property type="component" value="Unassembled WGS sequence"/>
</dbReference>
<accession>A0AAV1TID3</accession>
<comment type="caution">
    <text evidence="1">The sequence shown here is derived from an EMBL/GenBank/DDBJ whole genome shotgun (WGS) entry which is preliminary data.</text>
</comment>
<evidence type="ECO:0000313" key="1">
    <source>
        <dbReference type="EMBL" id="CAK7921694.1"/>
    </source>
</evidence>